<keyword evidence="2" id="KW-1185">Reference proteome</keyword>
<dbReference type="OrthoDB" id="2015856at2759"/>
<proteinExistence type="predicted"/>
<sequence>MGWWDWSEEILQDVSMIGSRKHTQGHCGMCKGEYGIVHVLKVPIEVYIKMAS</sequence>
<gene>
    <name evidence="1" type="ORF">HPP92_018540</name>
</gene>
<dbReference type="EMBL" id="JADCNL010000009">
    <property type="protein sequence ID" value="KAG0466960.1"/>
    <property type="molecule type" value="Genomic_DNA"/>
</dbReference>
<dbReference type="AlphaFoldDB" id="A0A835UNG4"/>
<organism evidence="1 2">
    <name type="scientific">Vanilla planifolia</name>
    <name type="common">Vanilla</name>
    <dbReference type="NCBI Taxonomy" id="51239"/>
    <lineage>
        <taxon>Eukaryota</taxon>
        <taxon>Viridiplantae</taxon>
        <taxon>Streptophyta</taxon>
        <taxon>Embryophyta</taxon>
        <taxon>Tracheophyta</taxon>
        <taxon>Spermatophyta</taxon>
        <taxon>Magnoliopsida</taxon>
        <taxon>Liliopsida</taxon>
        <taxon>Asparagales</taxon>
        <taxon>Orchidaceae</taxon>
        <taxon>Vanilloideae</taxon>
        <taxon>Vanilleae</taxon>
        <taxon>Vanilla</taxon>
    </lineage>
</organism>
<dbReference type="Proteomes" id="UP000636800">
    <property type="component" value="Unassembled WGS sequence"/>
</dbReference>
<comment type="caution">
    <text evidence="1">The sequence shown here is derived from an EMBL/GenBank/DDBJ whole genome shotgun (WGS) entry which is preliminary data.</text>
</comment>
<name>A0A835UNG4_VANPL</name>
<protein>
    <submittedName>
        <fullName evidence="1">Uncharacterized protein</fullName>
    </submittedName>
</protein>
<evidence type="ECO:0000313" key="2">
    <source>
        <dbReference type="Proteomes" id="UP000636800"/>
    </source>
</evidence>
<reference evidence="1 2" key="1">
    <citation type="journal article" date="2020" name="Nat. Food">
        <title>A phased Vanilla planifolia genome enables genetic improvement of flavour and production.</title>
        <authorList>
            <person name="Hasing T."/>
            <person name="Tang H."/>
            <person name="Brym M."/>
            <person name="Khazi F."/>
            <person name="Huang T."/>
            <person name="Chambers A.H."/>
        </authorList>
    </citation>
    <scope>NUCLEOTIDE SEQUENCE [LARGE SCALE GENOMIC DNA]</scope>
    <source>
        <tissue evidence="1">Leaf</tissue>
    </source>
</reference>
<evidence type="ECO:0000313" key="1">
    <source>
        <dbReference type="EMBL" id="KAG0466960.1"/>
    </source>
</evidence>
<accession>A0A835UNG4</accession>